<accession>A2YGF0</accession>
<organism evidence="3 4">
    <name type="scientific">Oryza sativa subsp. indica</name>
    <name type="common">Rice</name>
    <dbReference type="NCBI Taxonomy" id="39946"/>
    <lineage>
        <taxon>Eukaryota</taxon>
        <taxon>Viridiplantae</taxon>
        <taxon>Streptophyta</taxon>
        <taxon>Embryophyta</taxon>
        <taxon>Tracheophyta</taxon>
        <taxon>Spermatophyta</taxon>
        <taxon>Magnoliopsida</taxon>
        <taxon>Liliopsida</taxon>
        <taxon>Poales</taxon>
        <taxon>Poaceae</taxon>
        <taxon>BOP clade</taxon>
        <taxon>Oryzoideae</taxon>
        <taxon>Oryzeae</taxon>
        <taxon>Oryzinae</taxon>
        <taxon>Oryza</taxon>
        <taxon>Oryza sativa</taxon>
    </lineage>
</organism>
<feature type="region of interest" description="Disordered" evidence="1">
    <location>
        <begin position="1"/>
        <end position="29"/>
    </location>
</feature>
<dbReference type="EMBL" id="CM000131">
    <property type="protein sequence ID" value="EAZ02161.1"/>
    <property type="molecule type" value="Genomic_DNA"/>
</dbReference>
<dbReference type="Gene3D" id="1.20.1280.50">
    <property type="match status" value="1"/>
</dbReference>
<proteinExistence type="predicted"/>
<protein>
    <recommendedName>
        <fullName evidence="2">F-box domain-containing protein</fullName>
    </recommendedName>
</protein>
<dbReference type="PANTHER" id="PTHR34223:SF83">
    <property type="entry name" value="F-BOX DOMAIN-CONTAINING PROTEIN"/>
    <property type="match status" value="1"/>
</dbReference>
<reference evidence="3 4" key="1">
    <citation type="journal article" date="2005" name="PLoS Biol.">
        <title>The genomes of Oryza sativa: a history of duplications.</title>
        <authorList>
            <person name="Yu J."/>
            <person name="Wang J."/>
            <person name="Lin W."/>
            <person name="Li S."/>
            <person name="Li H."/>
            <person name="Zhou J."/>
            <person name="Ni P."/>
            <person name="Dong W."/>
            <person name="Hu S."/>
            <person name="Zeng C."/>
            <person name="Zhang J."/>
            <person name="Zhang Y."/>
            <person name="Li R."/>
            <person name="Xu Z."/>
            <person name="Li S."/>
            <person name="Li X."/>
            <person name="Zheng H."/>
            <person name="Cong L."/>
            <person name="Lin L."/>
            <person name="Yin J."/>
            <person name="Geng J."/>
            <person name="Li G."/>
            <person name="Shi J."/>
            <person name="Liu J."/>
            <person name="Lv H."/>
            <person name="Li J."/>
            <person name="Wang J."/>
            <person name="Deng Y."/>
            <person name="Ran L."/>
            <person name="Shi X."/>
            <person name="Wang X."/>
            <person name="Wu Q."/>
            <person name="Li C."/>
            <person name="Ren X."/>
            <person name="Wang J."/>
            <person name="Wang X."/>
            <person name="Li D."/>
            <person name="Liu D."/>
            <person name="Zhang X."/>
            <person name="Ji Z."/>
            <person name="Zhao W."/>
            <person name="Sun Y."/>
            <person name="Zhang Z."/>
            <person name="Bao J."/>
            <person name="Han Y."/>
            <person name="Dong L."/>
            <person name="Ji J."/>
            <person name="Chen P."/>
            <person name="Wu S."/>
            <person name="Liu J."/>
            <person name="Xiao Y."/>
            <person name="Bu D."/>
            <person name="Tan J."/>
            <person name="Yang L."/>
            <person name="Ye C."/>
            <person name="Zhang J."/>
            <person name="Xu J."/>
            <person name="Zhou Y."/>
            <person name="Yu Y."/>
            <person name="Zhang B."/>
            <person name="Zhuang S."/>
            <person name="Wei H."/>
            <person name="Liu B."/>
            <person name="Lei M."/>
            <person name="Yu H."/>
            <person name="Li Y."/>
            <person name="Xu H."/>
            <person name="Wei S."/>
            <person name="He X."/>
            <person name="Fang L."/>
            <person name="Zhang Z."/>
            <person name="Zhang Y."/>
            <person name="Huang X."/>
            <person name="Su Z."/>
            <person name="Tong W."/>
            <person name="Li J."/>
            <person name="Tong Z."/>
            <person name="Li S."/>
            <person name="Ye J."/>
            <person name="Wang L."/>
            <person name="Fang L."/>
            <person name="Lei T."/>
            <person name="Chen C."/>
            <person name="Chen H."/>
            <person name="Xu Z."/>
            <person name="Li H."/>
            <person name="Huang H."/>
            <person name="Zhang F."/>
            <person name="Xu H."/>
            <person name="Li N."/>
            <person name="Zhao C."/>
            <person name="Li S."/>
            <person name="Dong L."/>
            <person name="Huang Y."/>
            <person name="Li L."/>
            <person name="Xi Y."/>
            <person name="Qi Q."/>
            <person name="Li W."/>
            <person name="Zhang B."/>
            <person name="Hu W."/>
            <person name="Zhang Y."/>
            <person name="Tian X."/>
            <person name="Jiao Y."/>
            <person name="Liang X."/>
            <person name="Jin J."/>
            <person name="Gao L."/>
            <person name="Zheng W."/>
            <person name="Hao B."/>
            <person name="Liu S."/>
            <person name="Wang W."/>
            <person name="Yuan L."/>
            <person name="Cao M."/>
            <person name="McDermott J."/>
            <person name="Samudrala R."/>
            <person name="Wang J."/>
            <person name="Wong G.K."/>
            <person name="Yang H."/>
        </authorList>
    </citation>
    <scope>NUCLEOTIDE SEQUENCE [LARGE SCALE GENOMIC DNA]</scope>
    <source>
        <strain evidence="4">cv. 93-11</strain>
    </source>
</reference>
<dbReference type="InterPro" id="IPR032675">
    <property type="entry name" value="LRR_dom_sf"/>
</dbReference>
<dbReference type="SUPFAM" id="SSF52047">
    <property type="entry name" value="RNI-like"/>
    <property type="match status" value="1"/>
</dbReference>
<evidence type="ECO:0000313" key="3">
    <source>
        <dbReference type="EMBL" id="EAZ02161.1"/>
    </source>
</evidence>
<sequence>MAGKKRHDRRKGNVSNSKPLPPPKKAVEKREDVISKLPDDILVHILTMCPYSDAVRTAAVSRRWQHLHTQLPGVLLSMSVLGLLNSSLGEPSEQRVQSMERTLRRRLHDGNHHTIELLRILYRKDVPFECKYVNKFIALANAPRLELHVQCAKGLLDEDAGEWSLELPPATTQLKLRPYWYAVRPPRLHGPTVNSLRQLILNGMVVLRQEFLDNVFLPSLEELHIVKCTLPASIEITSGGMPRLKRLRVSNVAVMSDTTKAGIAVLADELTTLHVTCSCQTEPMSSDPGWFISPSRFRAVFTRYSCFRLRAPKLRVFDWHCCYADEVRVDSVGCLSDVAVQLAAGRLPRLGHQESTCLTMEDCDKQMKGILRELMPGLRPRKWNYIERKCVKRDERWLCFEISSITPKYD</sequence>
<dbReference type="InterPro" id="IPR053781">
    <property type="entry name" value="F-box_AtFBL13-like"/>
</dbReference>
<dbReference type="Pfam" id="PF00646">
    <property type="entry name" value="F-box"/>
    <property type="match status" value="1"/>
</dbReference>
<dbReference type="InterPro" id="IPR053197">
    <property type="entry name" value="F-box_SCFL_complex_component"/>
</dbReference>
<dbReference type="Gramene" id="BGIOSGA023503-TA">
    <property type="protein sequence ID" value="BGIOSGA023503-PA"/>
    <property type="gene ID" value="BGIOSGA023503"/>
</dbReference>
<name>A2YGF0_ORYSI</name>
<gene>
    <name evidence="3" type="ORF">OsI_24250</name>
</gene>
<dbReference type="HOGENOM" id="CLU_044920_0_0_1"/>
<dbReference type="OMA" id="PFECKYV"/>
<evidence type="ECO:0000256" key="1">
    <source>
        <dbReference type="SAM" id="MobiDB-lite"/>
    </source>
</evidence>
<dbReference type="InterPro" id="IPR001810">
    <property type="entry name" value="F-box_dom"/>
</dbReference>
<dbReference type="CDD" id="cd22160">
    <property type="entry name" value="F-box_AtFBL13-like"/>
    <property type="match status" value="1"/>
</dbReference>
<dbReference type="AlphaFoldDB" id="A2YGF0"/>
<dbReference type="Gene3D" id="3.80.10.10">
    <property type="entry name" value="Ribonuclease Inhibitor"/>
    <property type="match status" value="1"/>
</dbReference>
<dbReference type="InterPro" id="IPR036047">
    <property type="entry name" value="F-box-like_dom_sf"/>
</dbReference>
<dbReference type="SUPFAM" id="SSF81383">
    <property type="entry name" value="F-box domain"/>
    <property type="match status" value="1"/>
</dbReference>
<evidence type="ECO:0000313" key="4">
    <source>
        <dbReference type="Proteomes" id="UP000007015"/>
    </source>
</evidence>
<dbReference type="PANTHER" id="PTHR34223">
    <property type="entry name" value="OS11G0201299 PROTEIN"/>
    <property type="match status" value="1"/>
</dbReference>
<dbReference type="PROSITE" id="PS50181">
    <property type="entry name" value="FBOX"/>
    <property type="match status" value="1"/>
</dbReference>
<evidence type="ECO:0000259" key="2">
    <source>
        <dbReference type="PROSITE" id="PS50181"/>
    </source>
</evidence>
<feature type="compositionally biased region" description="Basic residues" evidence="1">
    <location>
        <begin position="1"/>
        <end position="12"/>
    </location>
</feature>
<keyword evidence="4" id="KW-1185">Reference proteome</keyword>
<dbReference type="Proteomes" id="UP000007015">
    <property type="component" value="Chromosome 6"/>
</dbReference>
<feature type="domain" description="F-box" evidence="2">
    <location>
        <begin position="31"/>
        <end position="67"/>
    </location>
</feature>